<protein>
    <submittedName>
        <fullName evidence="4">Endonuclease-reverse transcriptase</fullName>
    </submittedName>
</protein>
<feature type="region of interest" description="Disordered" evidence="1">
    <location>
        <begin position="1"/>
        <end position="24"/>
    </location>
</feature>
<keyword evidence="3" id="KW-1185">Reference proteome</keyword>
<evidence type="ECO:0000256" key="1">
    <source>
        <dbReference type="SAM" id="MobiDB-lite"/>
    </source>
</evidence>
<dbReference type="WBParaSite" id="ASIM_0000582601-mRNA-1">
    <property type="protein sequence ID" value="ASIM_0000582601-mRNA-1"/>
    <property type="gene ID" value="ASIM_0000582601"/>
</dbReference>
<reference evidence="4" key="1">
    <citation type="submission" date="2017-02" db="UniProtKB">
        <authorList>
            <consortium name="WormBaseParasite"/>
        </authorList>
    </citation>
    <scope>IDENTIFICATION</scope>
</reference>
<evidence type="ECO:0000313" key="3">
    <source>
        <dbReference type="Proteomes" id="UP000267096"/>
    </source>
</evidence>
<dbReference type="EMBL" id="UYRR01011219">
    <property type="protein sequence ID" value="VDK25815.1"/>
    <property type="molecule type" value="Genomic_DNA"/>
</dbReference>
<dbReference type="Proteomes" id="UP000267096">
    <property type="component" value="Unassembled WGS sequence"/>
</dbReference>
<organism evidence="4">
    <name type="scientific">Anisakis simplex</name>
    <name type="common">Herring worm</name>
    <dbReference type="NCBI Taxonomy" id="6269"/>
    <lineage>
        <taxon>Eukaryota</taxon>
        <taxon>Metazoa</taxon>
        <taxon>Ecdysozoa</taxon>
        <taxon>Nematoda</taxon>
        <taxon>Chromadorea</taxon>
        <taxon>Rhabditida</taxon>
        <taxon>Spirurina</taxon>
        <taxon>Ascaridomorpha</taxon>
        <taxon>Ascaridoidea</taxon>
        <taxon>Anisakidae</taxon>
        <taxon>Anisakis</taxon>
        <taxon>Anisakis simplex complex</taxon>
    </lineage>
</organism>
<evidence type="ECO:0000313" key="4">
    <source>
        <dbReference type="WBParaSite" id="ASIM_0000582601-mRNA-1"/>
    </source>
</evidence>
<sequence length="75" mass="8913">MTHTHTQEYPRGIKRPLGRPPIRWKDDITKKLGNTWQRKARSRSEWKRIVASNVANTAFQGMRNSTVLVFIHQWQ</sequence>
<proteinExistence type="predicted"/>
<reference evidence="2 3" key="2">
    <citation type="submission" date="2018-11" db="EMBL/GenBank/DDBJ databases">
        <authorList>
            <consortium name="Pathogen Informatics"/>
        </authorList>
    </citation>
    <scope>NUCLEOTIDE SEQUENCE [LARGE SCALE GENOMIC DNA]</scope>
</reference>
<gene>
    <name evidence="2" type="ORF">ASIM_LOCUS5617</name>
</gene>
<evidence type="ECO:0000313" key="2">
    <source>
        <dbReference type="EMBL" id="VDK25815.1"/>
    </source>
</evidence>
<accession>A0A0M3JDY5</accession>
<dbReference type="AlphaFoldDB" id="A0A0M3JDY5"/>
<name>A0A0M3JDY5_ANISI</name>
<dbReference type="OrthoDB" id="5841902at2759"/>